<proteinExistence type="predicted"/>
<accession>A0AAW1RL40</accession>
<gene>
    <name evidence="2" type="ORF">WJX74_003491</name>
</gene>
<dbReference type="EMBL" id="JALJOS010000009">
    <property type="protein sequence ID" value="KAK9834514.1"/>
    <property type="molecule type" value="Genomic_DNA"/>
</dbReference>
<reference evidence="2 3" key="1">
    <citation type="journal article" date="2024" name="Nat. Commun.">
        <title>Phylogenomics reveals the evolutionary origins of lichenization in chlorophyte algae.</title>
        <authorList>
            <person name="Puginier C."/>
            <person name="Libourel C."/>
            <person name="Otte J."/>
            <person name="Skaloud P."/>
            <person name="Haon M."/>
            <person name="Grisel S."/>
            <person name="Petersen M."/>
            <person name="Berrin J.G."/>
            <person name="Delaux P.M."/>
            <person name="Dal Grande F."/>
            <person name="Keller J."/>
        </authorList>
    </citation>
    <scope>NUCLEOTIDE SEQUENCE [LARGE SCALE GENOMIC DNA]</scope>
    <source>
        <strain evidence="2 3">SAG 2145</strain>
    </source>
</reference>
<evidence type="ECO:0000256" key="1">
    <source>
        <dbReference type="SAM" id="MobiDB-lite"/>
    </source>
</evidence>
<organism evidence="2 3">
    <name type="scientific">Apatococcus lobatus</name>
    <dbReference type="NCBI Taxonomy" id="904363"/>
    <lineage>
        <taxon>Eukaryota</taxon>
        <taxon>Viridiplantae</taxon>
        <taxon>Chlorophyta</taxon>
        <taxon>core chlorophytes</taxon>
        <taxon>Trebouxiophyceae</taxon>
        <taxon>Chlorellales</taxon>
        <taxon>Chlorellaceae</taxon>
        <taxon>Apatococcus</taxon>
    </lineage>
</organism>
<evidence type="ECO:0000313" key="2">
    <source>
        <dbReference type="EMBL" id="KAK9834514.1"/>
    </source>
</evidence>
<keyword evidence="3" id="KW-1185">Reference proteome</keyword>
<evidence type="ECO:0000313" key="3">
    <source>
        <dbReference type="Proteomes" id="UP001438707"/>
    </source>
</evidence>
<comment type="caution">
    <text evidence="2">The sequence shown here is derived from an EMBL/GenBank/DDBJ whole genome shotgun (WGS) entry which is preliminary data.</text>
</comment>
<protein>
    <submittedName>
        <fullName evidence="2">Uncharacterized protein</fullName>
    </submittedName>
</protein>
<name>A0AAW1RL40_9CHLO</name>
<sequence length="110" mass="11811">MQAGLRGEMEGSGRGWRCISQSSQPRGHAAAHDAHTVPIRSKGMACYYIPAFATNPKVDRAFHDTASLICHALDGRSGGQQGPLDAAVRSLLSSHQCAHDRIPPLLVVPW</sequence>
<dbReference type="Proteomes" id="UP001438707">
    <property type="component" value="Unassembled WGS sequence"/>
</dbReference>
<feature type="region of interest" description="Disordered" evidence="1">
    <location>
        <begin position="1"/>
        <end position="33"/>
    </location>
</feature>
<dbReference type="AlphaFoldDB" id="A0AAW1RL40"/>